<keyword evidence="6 12" id="KW-0067">ATP-binding</keyword>
<feature type="binding site" evidence="12">
    <location>
        <position position="13"/>
    </location>
    <ligand>
        <name>CTP</name>
        <dbReference type="ChEBI" id="CHEBI:37563"/>
        <note>allosteric inhibitor</note>
    </ligand>
</feature>
<dbReference type="PANTHER" id="PTHR11550:SF0">
    <property type="entry name" value="CTP SYNTHASE-RELATED"/>
    <property type="match status" value="1"/>
</dbReference>
<dbReference type="Gene3D" id="3.40.50.300">
    <property type="entry name" value="P-loop containing nucleotide triphosphate hydrolases"/>
    <property type="match status" value="1"/>
</dbReference>
<feature type="active site" description="Nucleophile; for glutamine hydrolysis" evidence="12">
    <location>
        <position position="378"/>
    </location>
</feature>
<dbReference type="InterPro" id="IPR017456">
    <property type="entry name" value="CTP_synthase_N"/>
</dbReference>
<feature type="domain" description="Glutamine amidotransferase" evidence="13">
    <location>
        <begin position="301"/>
        <end position="533"/>
    </location>
</feature>
<dbReference type="CDD" id="cd03113">
    <property type="entry name" value="CTPS_N"/>
    <property type="match status" value="1"/>
</dbReference>
<feature type="binding site" evidence="12">
    <location>
        <begin position="379"/>
        <end position="382"/>
    </location>
    <ligand>
        <name>L-glutamine</name>
        <dbReference type="ChEBI" id="CHEBI:58359"/>
    </ligand>
</feature>
<comment type="subunit">
    <text evidence="12">Homotetramer.</text>
</comment>
<evidence type="ECO:0000256" key="7">
    <source>
        <dbReference type="ARBA" id="ARBA00022842"/>
    </source>
</evidence>
<feature type="domain" description="CTP synthase N-terminal" evidence="14">
    <location>
        <begin position="3"/>
        <end position="265"/>
    </location>
</feature>
<dbReference type="Proteomes" id="UP000599523">
    <property type="component" value="Unassembled WGS sequence"/>
</dbReference>
<evidence type="ECO:0000256" key="11">
    <source>
        <dbReference type="ARBA" id="ARBA00059148"/>
    </source>
</evidence>
<evidence type="ECO:0000313" key="15">
    <source>
        <dbReference type="EMBL" id="NMG04626.1"/>
    </source>
</evidence>
<dbReference type="NCBIfam" id="TIGR00337">
    <property type="entry name" value="PyrG"/>
    <property type="match status" value="1"/>
</dbReference>
<evidence type="ECO:0000256" key="12">
    <source>
        <dbReference type="HAMAP-Rule" id="MF_01227"/>
    </source>
</evidence>
<dbReference type="GO" id="GO:0005524">
    <property type="term" value="F:ATP binding"/>
    <property type="evidence" value="ECO:0007669"/>
    <property type="project" value="UniProtKB-KW"/>
</dbReference>
<keyword evidence="16" id="KW-1185">Reference proteome</keyword>
<keyword evidence="8 12" id="KW-0315">Glutamine amidotransferase</keyword>
<dbReference type="Gene3D" id="3.40.50.880">
    <property type="match status" value="1"/>
</dbReference>
<organism evidence="15 16">
    <name type="scientific">Azoarcus taiwanensis</name>
    <dbReference type="NCBI Taxonomy" id="666964"/>
    <lineage>
        <taxon>Bacteria</taxon>
        <taxon>Pseudomonadati</taxon>
        <taxon>Pseudomonadota</taxon>
        <taxon>Betaproteobacteria</taxon>
        <taxon>Rhodocyclales</taxon>
        <taxon>Zoogloeaceae</taxon>
        <taxon>Azoarcus</taxon>
    </lineage>
</organism>
<dbReference type="InterPro" id="IPR033828">
    <property type="entry name" value="GATase1_CTP_Synthase"/>
</dbReference>
<dbReference type="CDD" id="cd01746">
    <property type="entry name" value="GATase1_CTP_Synthase"/>
    <property type="match status" value="1"/>
</dbReference>
<evidence type="ECO:0000256" key="8">
    <source>
        <dbReference type="ARBA" id="ARBA00022962"/>
    </source>
</evidence>
<keyword evidence="4 12" id="KW-0479">Metal-binding</keyword>
<feature type="binding site" evidence="12">
    <location>
        <position position="469"/>
    </location>
    <ligand>
        <name>L-glutamine</name>
        <dbReference type="ChEBI" id="CHEBI:58359"/>
    </ligand>
</feature>
<feature type="active site" evidence="12">
    <location>
        <position position="514"/>
    </location>
</feature>
<dbReference type="GO" id="GO:0003883">
    <property type="term" value="F:CTP synthase activity"/>
    <property type="evidence" value="ECO:0007669"/>
    <property type="project" value="UniProtKB-UniRule"/>
</dbReference>
<protein>
    <recommendedName>
        <fullName evidence="12">CTP synthase</fullName>
        <ecNumber evidence="12">6.3.4.2</ecNumber>
    </recommendedName>
    <alternativeName>
        <fullName evidence="12">Cytidine 5'-triphosphate synthase</fullName>
    </alternativeName>
    <alternativeName>
        <fullName evidence="12">Cytidine triphosphate synthetase</fullName>
        <shortName evidence="12">CTP synthetase</shortName>
        <shortName evidence="12">CTPS</shortName>
    </alternativeName>
    <alternativeName>
        <fullName evidence="12">UTP--ammonia ligase</fullName>
    </alternativeName>
</protein>
<dbReference type="InterPro" id="IPR017926">
    <property type="entry name" value="GATASE"/>
</dbReference>
<dbReference type="InterPro" id="IPR029062">
    <property type="entry name" value="Class_I_gatase-like"/>
</dbReference>
<name>A0A972J9K9_9RHOO</name>
<feature type="binding site" evidence="12">
    <location>
        <position position="13"/>
    </location>
    <ligand>
        <name>UTP</name>
        <dbReference type="ChEBI" id="CHEBI:46398"/>
    </ligand>
</feature>
<proteinExistence type="inferred from homology"/>
<keyword evidence="5 12" id="KW-0547">Nucleotide-binding</keyword>
<feature type="binding site" evidence="12">
    <location>
        <position position="351"/>
    </location>
    <ligand>
        <name>L-glutamine</name>
        <dbReference type="ChEBI" id="CHEBI:58359"/>
    </ligand>
</feature>
<evidence type="ECO:0000256" key="10">
    <source>
        <dbReference type="ARBA" id="ARBA00047781"/>
    </source>
</evidence>
<comment type="catalytic activity">
    <reaction evidence="12">
        <text>UTP + NH4(+) + ATP = CTP + ADP + phosphate + 2 H(+)</text>
        <dbReference type="Rhea" id="RHEA:16597"/>
        <dbReference type="ChEBI" id="CHEBI:15378"/>
        <dbReference type="ChEBI" id="CHEBI:28938"/>
        <dbReference type="ChEBI" id="CHEBI:30616"/>
        <dbReference type="ChEBI" id="CHEBI:37563"/>
        <dbReference type="ChEBI" id="CHEBI:43474"/>
        <dbReference type="ChEBI" id="CHEBI:46398"/>
        <dbReference type="ChEBI" id="CHEBI:456216"/>
    </reaction>
</comment>
<dbReference type="Pfam" id="PF06418">
    <property type="entry name" value="CTP_synth_N"/>
    <property type="match status" value="1"/>
</dbReference>
<feature type="binding site" evidence="12">
    <location>
        <position position="71"/>
    </location>
    <ligand>
        <name>ATP</name>
        <dbReference type="ChEBI" id="CHEBI:30616"/>
    </ligand>
</feature>
<dbReference type="GO" id="GO:0019856">
    <property type="term" value="P:pyrimidine nucleobase biosynthetic process"/>
    <property type="evidence" value="ECO:0007669"/>
    <property type="project" value="TreeGrafter"/>
</dbReference>
<comment type="caution">
    <text evidence="15">The sequence shown here is derived from an EMBL/GenBank/DDBJ whole genome shotgun (WGS) entry which is preliminary data.</text>
</comment>
<dbReference type="SUPFAM" id="SSF52317">
    <property type="entry name" value="Class I glutamine amidotransferase-like"/>
    <property type="match status" value="1"/>
</dbReference>
<comment type="similarity">
    <text evidence="2 12">Belongs to the CTP synthase family.</text>
</comment>
<feature type="active site" evidence="12">
    <location>
        <position position="516"/>
    </location>
</feature>
<comment type="catalytic activity">
    <reaction evidence="12">
        <text>L-glutamine + H2O = L-glutamate + NH4(+)</text>
        <dbReference type="Rhea" id="RHEA:15889"/>
        <dbReference type="ChEBI" id="CHEBI:15377"/>
        <dbReference type="ChEBI" id="CHEBI:28938"/>
        <dbReference type="ChEBI" id="CHEBI:29985"/>
        <dbReference type="ChEBI" id="CHEBI:58359"/>
    </reaction>
</comment>
<evidence type="ECO:0000313" key="16">
    <source>
        <dbReference type="Proteomes" id="UP000599523"/>
    </source>
</evidence>
<evidence type="ECO:0000259" key="14">
    <source>
        <dbReference type="Pfam" id="PF06418"/>
    </source>
</evidence>
<feature type="binding site" evidence="12">
    <location>
        <begin position="186"/>
        <end position="191"/>
    </location>
    <ligand>
        <name>UTP</name>
        <dbReference type="ChEBI" id="CHEBI:46398"/>
    </ligand>
</feature>
<dbReference type="PROSITE" id="PS51273">
    <property type="entry name" value="GATASE_TYPE_1"/>
    <property type="match status" value="1"/>
</dbReference>
<feature type="binding site" evidence="12">
    <location>
        <begin position="14"/>
        <end position="19"/>
    </location>
    <ligand>
        <name>ATP</name>
        <dbReference type="ChEBI" id="CHEBI:30616"/>
    </ligand>
</feature>
<feature type="binding site" evidence="12">
    <location>
        <position position="240"/>
    </location>
    <ligand>
        <name>ATP</name>
        <dbReference type="ChEBI" id="CHEBI:30616"/>
    </ligand>
</feature>
<sequence length="542" mass="59754">MTKYVFVTGGVVSSLGKGIAAASLGAILESRGIRVTHLKLDPYINVDPGTMSPFQHGEVFVTEDGAETDLDLGHYERFTSAKMSKRNNFTTGQIYESVIKKERRGEYLGKTVQVIPHITDEIKQFVKRGAEGADVAIVEVGGTVGDIESLPFLEAIRQMGFEEGRNRTCFMHLTLLPYIPTAGELKTKPTQHSVKELREIGIQPDILLCRADREIPADERRKIALFCNVMPEAVIECLDADSIYKIPGMLHNQMLDEIVCHKLGILARAADLSVWERLIHALENPKAAVNLAFVGKYVDLTESYKSLIEALNHAGMHTESKVNIHYIDSEDIERDGCGVLEKMDAILVPGGFGKRGTEGKIAAIRFARENKVPYLGICLGMQLAVVEFARNVAGLAGAHSTEFDTATEHPVIGLITEWQDRTGKVEKRSADSDLGGTMRLGGQLCHLAEGSLARDIYGMPEVIERHRHRYEVNNALLPSLEDKGLRVSGRAEGTGLCEMVELADHPWFVGCQFHPEFTSNPRKGHPLFTAFVRAALARKTGN</sequence>
<dbReference type="GO" id="GO:0046872">
    <property type="term" value="F:metal ion binding"/>
    <property type="evidence" value="ECO:0007669"/>
    <property type="project" value="UniProtKB-KW"/>
</dbReference>
<evidence type="ECO:0000256" key="1">
    <source>
        <dbReference type="ARBA" id="ARBA00005171"/>
    </source>
</evidence>
<comment type="miscellaneous">
    <text evidence="12">CTPSs have evolved a hybrid strategy for distinguishing between UTP and CTP. The overlapping regions of the product feedback inhibitory and substrate sites recognize a common feature in both compounds, the triphosphate moiety. To differentiate isosteric substrate and product pyrimidine rings, an additional pocket far from the expected kinase/ligase catalytic site, specifically recognizes the cytosine and ribose portions of the product inhibitor.</text>
</comment>
<dbReference type="InterPro" id="IPR027417">
    <property type="entry name" value="P-loop_NTPase"/>
</dbReference>
<dbReference type="RefSeq" id="WP_168989279.1">
    <property type="nucleotide sequence ID" value="NZ_CAWPHM010000043.1"/>
</dbReference>
<dbReference type="GO" id="GO:0097268">
    <property type="term" value="C:cytoophidium"/>
    <property type="evidence" value="ECO:0007669"/>
    <property type="project" value="UniProtKB-ARBA"/>
</dbReference>
<dbReference type="GO" id="GO:0044210">
    <property type="term" value="P:'de novo' CTP biosynthetic process"/>
    <property type="evidence" value="ECO:0007669"/>
    <property type="project" value="UniProtKB-UniRule"/>
</dbReference>
<dbReference type="SUPFAM" id="SSF52540">
    <property type="entry name" value="P-loop containing nucleoside triphosphate hydrolases"/>
    <property type="match status" value="1"/>
</dbReference>
<dbReference type="NCBIfam" id="NF003792">
    <property type="entry name" value="PRK05380.1"/>
    <property type="match status" value="1"/>
</dbReference>
<dbReference type="InterPro" id="IPR004468">
    <property type="entry name" value="CTP_synthase"/>
</dbReference>
<comment type="activity regulation">
    <text evidence="12">Allosterically activated by GTP, when glutamine is the substrate; GTP has no effect on the reaction when ammonia is the substrate. The allosteric effector GTP functions by stabilizing the protein conformation that binds the tetrahedral intermediate(s) formed during glutamine hydrolysis. Inhibited by the product CTP, via allosteric rather than competitive inhibition.</text>
</comment>
<accession>A0A972J9K9</accession>
<keyword evidence="7 12" id="KW-0460">Magnesium</keyword>
<evidence type="ECO:0000256" key="4">
    <source>
        <dbReference type="ARBA" id="ARBA00022723"/>
    </source>
</evidence>
<dbReference type="PANTHER" id="PTHR11550">
    <property type="entry name" value="CTP SYNTHASE"/>
    <property type="match status" value="1"/>
</dbReference>
<dbReference type="HAMAP" id="MF_01227">
    <property type="entry name" value="PyrG"/>
    <property type="match status" value="1"/>
</dbReference>
<reference evidence="15" key="1">
    <citation type="submission" date="2019-12" db="EMBL/GenBank/DDBJ databases">
        <title>Comparative genomics gives insights into the taxonomy of the Azoarcus-Aromatoleum group and reveals separate origins of nif in the plant-associated Azoarcus and non-plant-associated Aromatoleum sub-groups.</title>
        <authorList>
            <person name="Lafos M."/>
            <person name="Maluk M."/>
            <person name="Batista M."/>
            <person name="Junghare M."/>
            <person name="Carmona M."/>
            <person name="Faoro H."/>
            <person name="Cruz L.M."/>
            <person name="Battistoni F."/>
            <person name="De Souza E."/>
            <person name="Pedrosa F."/>
            <person name="Chen W.-M."/>
            <person name="Poole P.S."/>
            <person name="Dixon R.A."/>
            <person name="James E.K."/>
        </authorList>
    </citation>
    <scope>NUCLEOTIDE SEQUENCE</scope>
    <source>
        <strain evidence="15">NSC3</strain>
    </source>
</reference>
<feature type="binding site" evidence="12">
    <location>
        <position position="222"/>
    </location>
    <ligand>
        <name>UTP</name>
        <dbReference type="ChEBI" id="CHEBI:46398"/>
    </ligand>
</feature>
<comment type="caution">
    <text evidence="12">Lacks conserved residue(s) required for the propagation of feature annotation.</text>
</comment>
<feature type="binding site" evidence="12">
    <location>
        <position position="222"/>
    </location>
    <ligand>
        <name>CTP</name>
        <dbReference type="ChEBI" id="CHEBI:37563"/>
        <note>allosteric inhibitor</note>
    </ligand>
</feature>
<evidence type="ECO:0000256" key="5">
    <source>
        <dbReference type="ARBA" id="ARBA00022741"/>
    </source>
</evidence>
<comment type="pathway">
    <text evidence="1 12">Pyrimidine metabolism; CTP biosynthesis via de novo pathway; CTP from UDP: step 2/2.</text>
</comment>
<feature type="binding site" evidence="12">
    <location>
        <position position="71"/>
    </location>
    <ligand>
        <name>Mg(2+)</name>
        <dbReference type="ChEBI" id="CHEBI:18420"/>
    </ligand>
</feature>
<dbReference type="Pfam" id="PF00117">
    <property type="entry name" value="GATase"/>
    <property type="match status" value="1"/>
</dbReference>
<feature type="binding site" evidence="12">
    <location>
        <begin position="146"/>
        <end position="148"/>
    </location>
    <ligand>
        <name>CTP</name>
        <dbReference type="ChEBI" id="CHEBI:37563"/>
        <note>allosteric inhibitor</note>
    </ligand>
</feature>
<dbReference type="FunFam" id="3.40.50.300:FF:000009">
    <property type="entry name" value="CTP synthase"/>
    <property type="match status" value="1"/>
</dbReference>
<dbReference type="GO" id="GO:0042802">
    <property type="term" value="F:identical protein binding"/>
    <property type="evidence" value="ECO:0007669"/>
    <property type="project" value="TreeGrafter"/>
</dbReference>
<evidence type="ECO:0000256" key="3">
    <source>
        <dbReference type="ARBA" id="ARBA00022598"/>
    </source>
</evidence>
<dbReference type="FunFam" id="3.40.50.880:FF:000002">
    <property type="entry name" value="CTP synthase"/>
    <property type="match status" value="1"/>
</dbReference>
<feature type="region of interest" description="Amidoligase domain" evidence="12">
    <location>
        <begin position="1"/>
        <end position="265"/>
    </location>
</feature>
<feature type="binding site" evidence="12">
    <location>
        <begin position="186"/>
        <end position="191"/>
    </location>
    <ligand>
        <name>CTP</name>
        <dbReference type="ChEBI" id="CHEBI:37563"/>
        <note>allosteric inhibitor</note>
    </ligand>
</feature>
<comment type="catalytic activity">
    <reaction evidence="10 12">
        <text>UTP + L-glutamine + ATP + H2O = CTP + L-glutamate + ADP + phosphate + 2 H(+)</text>
        <dbReference type="Rhea" id="RHEA:26426"/>
        <dbReference type="ChEBI" id="CHEBI:15377"/>
        <dbReference type="ChEBI" id="CHEBI:15378"/>
        <dbReference type="ChEBI" id="CHEBI:29985"/>
        <dbReference type="ChEBI" id="CHEBI:30616"/>
        <dbReference type="ChEBI" id="CHEBI:37563"/>
        <dbReference type="ChEBI" id="CHEBI:43474"/>
        <dbReference type="ChEBI" id="CHEBI:46398"/>
        <dbReference type="ChEBI" id="CHEBI:58359"/>
        <dbReference type="ChEBI" id="CHEBI:456216"/>
        <dbReference type="EC" id="6.3.4.2"/>
    </reaction>
</comment>
<keyword evidence="9 12" id="KW-0665">Pyrimidine biosynthesis</keyword>
<feature type="binding site" evidence="12">
    <location>
        <position position="402"/>
    </location>
    <ligand>
        <name>L-glutamine</name>
        <dbReference type="ChEBI" id="CHEBI:58359"/>
    </ligand>
</feature>
<dbReference type="EMBL" id="WTVM01000139">
    <property type="protein sequence ID" value="NMG04626.1"/>
    <property type="molecule type" value="Genomic_DNA"/>
</dbReference>
<keyword evidence="3 12" id="KW-0436">Ligase</keyword>
<evidence type="ECO:0000256" key="6">
    <source>
        <dbReference type="ARBA" id="ARBA00022840"/>
    </source>
</evidence>
<evidence type="ECO:0000259" key="13">
    <source>
        <dbReference type="Pfam" id="PF00117"/>
    </source>
</evidence>
<evidence type="ECO:0000256" key="2">
    <source>
        <dbReference type="ARBA" id="ARBA00007533"/>
    </source>
</evidence>
<feature type="binding site" evidence="12">
    <location>
        <position position="139"/>
    </location>
    <ligand>
        <name>Mg(2+)</name>
        <dbReference type="ChEBI" id="CHEBI:18420"/>
    </ligand>
</feature>
<dbReference type="EC" id="6.3.4.2" evidence="12"/>
<evidence type="ECO:0000256" key="9">
    <source>
        <dbReference type="ARBA" id="ARBA00022975"/>
    </source>
</evidence>
<dbReference type="GO" id="GO:0005829">
    <property type="term" value="C:cytosol"/>
    <property type="evidence" value="ECO:0007669"/>
    <property type="project" value="TreeGrafter"/>
</dbReference>
<gene>
    <name evidence="12" type="primary">pyrG</name>
    <name evidence="15" type="ORF">GPA21_16865</name>
</gene>
<dbReference type="AlphaFoldDB" id="A0A972J9K9"/>
<comment type="function">
    <text evidence="11 12">Catalyzes the ATP-dependent amination of UTP to CTP with either L-glutamine or ammonia as the source of nitrogen. Regulates intracellular CTP levels through interactions with the four ribonucleotide triphosphates.</text>
</comment>